<evidence type="ECO:0000313" key="2">
    <source>
        <dbReference type="Proteomes" id="UP000273278"/>
    </source>
</evidence>
<dbReference type="Proteomes" id="UP000273278">
    <property type="component" value="Chromosome"/>
</dbReference>
<dbReference type="AlphaFoldDB" id="A0A3G3IH13"/>
<dbReference type="EMBL" id="CP017686">
    <property type="protein sequence ID" value="AYQ55143.1"/>
    <property type="molecule type" value="Genomic_DNA"/>
</dbReference>
<evidence type="ECO:0000313" key="1">
    <source>
        <dbReference type="EMBL" id="AYQ55143.1"/>
    </source>
</evidence>
<proteinExistence type="predicted"/>
<dbReference type="GeneID" id="41321782"/>
<dbReference type="OMA" id="PRLNCAY"/>
<organism evidence="1 2">
    <name type="scientific">Methanomethylophilus alvi</name>
    <dbReference type="NCBI Taxonomy" id="1291540"/>
    <lineage>
        <taxon>Archaea</taxon>
        <taxon>Methanobacteriati</taxon>
        <taxon>Thermoplasmatota</taxon>
        <taxon>Thermoplasmata</taxon>
        <taxon>Methanomassiliicoccales</taxon>
        <taxon>Methanomethylophilaceae</taxon>
        <taxon>Methanomethylophilus</taxon>
    </lineage>
</organism>
<gene>
    <name evidence="1" type="ORF">BKD89_04910</name>
</gene>
<dbReference type="RefSeq" id="WP_015504884.1">
    <property type="nucleotide sequence ID" value="NZ_CAYATJ010000061.1"/>
</dbReference>
<accession>A0A3G3IH13</accession>
<name>A0A3G3IH13_9ARCH</name>
<protein>
    <submittedName>
        <fullName evidence="1">Uncharacterized protein</fullName>
    </submittedName>
</protein>
<reference evidence="1 2" key="1">
    <citation type="submission" date="2016-10" db="EMBL/GenBank/DDBJ databases">
        <title>Complete genome of the TMA-utilizing, human hosted archaeon Methanomethylophilus alvus Gen. nov, sp. nov., strain Mx-05, derived from a pure culture.</title>
        <authorList>
            <person name="Brugere J.-F."/>
            <person name="Ben Hania W."/>
            <person name="Chaudhary P.P."/>
            <person name="Gaci N."/>
            <person name="Borrel G."/>
            <person name="Cao Van Tuat L."/>
            <person name="Fardeau M.-L."/>
            <person name="Harris H.M.B."/>
            <person name="O'Toole P.W."/>
            <person name="Ollivier B."/>
        </authorList>
    </citation>
    <scope>NUCLEOTIDE SEQUENCE [LARGE SCALE GENOMIC DNA]</scope>
    <source>
        <strain evidence="1 2">Mx-05</strain>
    </source>
</reference>
<sequence length="266" mass="29537">MPAGIFDPVPLTFRDGRYLGQDNIGWDIVESAVSLLSTLVFLNERNGYMYERKLMELKEAERITFQRLRIKSLDTYGTASSIDAFEDGINCRYGGDFDDASVDNACKLAAYALTSGGAGRYAHPSRIRANDHTCENIRIMVRRTVGFFANMGPVTRIGFDMPGGYGGRITEGYGNYLTGSTVWDMTTSTEPLPKDKVLQLLVRYVMCRHSDDPEIGSVTNMGLVNPRLNCAYIVSGSRIDPSVIEHVEKEIVGYRPDPAVRVPINV</sequence>